<feature type="non-terminal residue" evidence="2">
    <location>
        <position position="141"/>
    </location>
</feature>
<dbReference type="GO" id="GO:0006811">
    <property type="term" value="P:monoatomic ion transport"/>
    <property type="evidence" value="ECO:0007669"/>
    <property type="project" value="InterPro"/>
</dbReference>
<organism evidence="2 3">
    <name type="scientific">Mytilus galloprovincialis</name>
    <name type="common">Mediterranean mussel</name>
    <dbReference type="NCBI Taxonomy" id="29158"/>
    <lineage>
        <taxon>Eukaryota</taxon>
        <taxon>Metazoa</taxon>
        <taxon>Spiralia</taxon>
        <taxon>Lophotrochozoa</taxon>
        <taxon>Mollusca</taxon>
        <taxon>Bivalvia</taxon>
        <taxon>Autobranchia</taxon>
        <taxon>Pteriomorphia</taxon>
        <taxon>Mytilida</taxon>
        <taxon>Mytiloidea</taxon>
        <taxon>Mytilidae</taxon>
        <taxon>Mytilinae</taxon>
        <taxon>Mytilus</taxon>
    </lineage>
</organism>
<dbReference type="GO" id="GO:0016020">
    <property type="term" value="C:membrane"/>
    <property type="evidence" value="ECO:0007669"/>
    <property type="project" value="InterPro"/>
</dbReference>
<accession>A0A8B6EA37</accession>
<dbReference type="AlphaFoldDB" id="A0A8B6EA37"/>
<protein>
    <submittedName>
        <fullName evidence="2">Uncharacterized protein</fullName>
    </submittedName>
</protein>
<dbReference type="SUPFAM" id="SSF90112">
    <property type="entry name" value="Neurotransmitter-gated ion-channel transmembrane pore"/>
    <property type="match status" value="1"/>
</dbReference>
<dbReference type="Proteomes" id="UP000596742">
    <property type="component" value="Unassembled WGS sequence"/>
</dbReference>
<evidence type="ECO:0000313" key="3">
    <source>
        <dbReference type="Proteomes" id="UP000596742"/>
    </source>
</evidence>
<keyword evidence="1" id="KW-1133">Transmembrane helix</keyword>
<dbReference type="EMBL" id="UYJE01004738">
    <property type="protein sequence ID" value="VDI31002.1"/>
    <property type="molecule type" value="Genomic_DNA"/>
</dbReference>
<feature type="transmembrane region" description="Helical" evidence="1">
    <location>
        <begin position="22"/>
        <end position="43"/>
    </location>
</feature>
<keyword evidence="3" id="KW-1185">Reference proteome</keyword>
<keyword evidence="1" id="KW-0472">Membrane</keyword>
<gene>
    <name evidence="2" type="ORF">MGAL_10B055946</name>
</gene>
<evidence type="ECO:0000313" key="2">
    <source>
        <dbReference type="EMBL" id="VDI31002.1"/>
    </source>
</evidence>
<dbReference type="InterPro" id="IPR038050">
    <property type="entry name" value="Neuro_actylchol_rec"/>
</dbReference>
<sequence length="141" mass="16382">TFISCLPLTIFAVSRDLIENRIFLGFLLILIGVTFRFITNKVLPKISYLTTLDKYILVCMIFMFLCTVWHSILSRIDDLDIQYTADLWAFVSLVILYALYHLFFSVYDKGMLIRYRTTNSGPVGKNIQESSTYFKQNSSYA</sequence>
<proteinExistence type="predicted"/>
<dbReference type="InterPro" id="IPR036719">
    <property type="entry name" value="Neuro-gated_channel_TM_sf"/>
</dbReference>
<dbReference type="OrthoDB" id="189655at2759"/>
<dbReference type="Gene3D" id="1.20.58.390">
    <property type="entry name" value="Neurotransmitter-gated ion-channel transmembrane domain"/>
    <property type="match status" value="1"/>
</dbReference>
<feature type="transmembrane region" description="Helical" evidence="1">
    <location>
        <begin position="55"/>
        <end position="72"/>
    </location>
</feature>
<feature type="transmembrane region" description="Helical" evidence="1">
    <location>
        <begin position="87"/>
        <end position="107"/>
    </location>
</feature>
<keyword evidence="1" id="KW-0812">Transmembrane</keyword>
<evidence type="ECO:0000256" key="1">
    <source>
        <dbReference type="SAM" id="Phobius"/>
    </source>
</evidence>
<reference evidence="2" key="1">
    <citation type="submission" date="2018-11" db="EMBL/GenBank/DDBJ databases">
        <authorList>
            <person name="Alioto T."/>
            <person name="Alioto T."/>
        </authorList>
    </citation>
    <scope>NUCLEOTIDE SEQUENCE</scope>
</reference>
<comment type="caution">
    <text evidence="2">The sequence shown here is derived from an EMBL/GenBank/DDBJ whole genome shotgun (WGS) entry which is preliminary data.</text>
</comment>
<name>A0A8B6EA37_MYTGA</name>